<evidence type="ECO:0000256" key="1">
    <source>
        <dbReference type="SAM" id="MobiDB-lite"/>
    </source>
</evidence>
<dbReference type="EMBL" id="JAHUTJ010043241">
    <property type="protein sequence ID" value="MED6281505.1"/>
    <property type="molecule type" value="Genomic_DNA"/>
</dbReference>
<reference evidence="2 3" key="1">
    <citation type="submission" date="2021-06" db="EMBL/GenBank/DDBJ databases">
        <authorList>
            <person name="Palmer J.M."/>
        </authorList>
    </citation>
    <scope>NUCLEOTIDE SEQUENCE [LARGE SCALE GENOMIC DNA]</scope>
    <source>
        <strain evidence="2 3">CL_MEX2019</strain>
        <tissue evidence="2">Muscle</tissue>
    </source>
</reference>
<evidence type="ECO:0000313" key="2">
    <source>
        <dbReference type="EMBL" id="MED6281505.1"/>
    </source>
</evidence>
<keyword evidence="3" id="KW-1185">Reference proteome</keyword>
<name>A0ABU7E5V9_9TELE</name>
<proteinExistence type="predicted"/>
<dbReference type="Proteomes" id="UP001352852">
    <property type="component" value="Unassembled WGS sequence"/>
</dbReference>
<gene>
    <name evidence="2" type="ORF">CHARACLAT_022296</name>
</gene>
<protein>
    <submittedName>
        <fullName evidence="2">Uncharacterized protein</fullName>
    </submittedName>
</protein>
<evidence type="ECO:0000313" key="3">
    <source>
        <dbReference type="Proteomes" id="UP001352852"/>
    </source>
</evidence>
<accession>A0ABU7E5V9</accession>
<feature type="region of interest" description="Disordered" evidence="1">
    <location>
        <begin position="1"/>
        <end position="24"/>
    </location>
</feature>
<organism evidence="2 3">
    <name type="scientific">Characodon lateralis</name>
    <dbReference type="NCBI Taxonomy" id="208331"/>
    <lineage>
        <taxon>Eukaryota</taxon>
        <taxon>Metazoa</taxon>
        <taxon>Chordata</taxon>
        <taxon>Craniata</taxon>
        <taxon>Vertebrata</taxon>
        <taxon>Euteleostomi</taxon>
        <taxon>Actinopterygii</taxon>
        <taxon>Neopterygii</taxon>
        <taxon>Teleostei</taxon>
        <taxon>Neoteleostei</taxon>
        <taxon>Acanthomorphata</taxon>
        <taxon>Ovalentaria</taxon>
        <taxon>Atherinomorphae</taxon>
        <taxon>Cyprinodontiformes</taxon>
        <taxon>Goodeidae</taxon>
        <taxon>Characodon</taxon>
    </lineage>
</organism>
<sequence>MGANRTTSSTKEETKSNGPETRPPLVLGLEILSIKVMNRIGDKGQPCRRPTCTRNRSDLVPAMRTKLLLRLYRDQMAHNKGPPIPYSWSTTRETVKCFHKVHKTHVYRLGKLP</sequence>
<comment type="caution">
    <text evidence="2">The sequence shown here is derived from an EMBL/GenBank/DDBJ whole genome shotgun (WGS) entry which is preliminary data.</text>
</comment>